<dbReference type="OrthoDB" id="9793681at2"/>
<evidence type="ECO:0000313" key="3">
    <source>
        <dbReference type="EMBL" id="BBB89732.1"/>
    </source>
</evidence>
<accession>A0A348AF84</accession>
<organism evidence="3 4">
    <name type="scientific">Methylomusa anaerophila</name>
    <dbReference type="NCBI Taxonomy" id="1930071"/>
    <lineage>
        <taxon>Bacteria</taxon>
        <taxon>Bacillati</taxon>
        <taxon>Bacillota</taxon>
        <taxon>Negativicutes</taxon>
        <taxon>Selenomonadales</taxon>
        <taxon>Sporomusaceae</taxon>
        <taxon>Methylomusa</taxon>
    </lineage>
</organism>
<dbReference type="GO" id="GO:0017148">
    <property type="term" value="P:negative regulation of translation"/>
    <property type="evidence" value="ECO:0007669"/>
    <property type="project" value="UniProtKB-UniRule"/>
</dbReference>
<dbReference type="GO" id="GO:0042256">
    <property type="term" value="P:cytosolic ribosome assembly"/>
    <property type="evidence" value="ECO:0007669"/>
    <property type="project" value="UniProtKB-UniRule"/>
</dbReference>
<sequence length="123" mass="13956">MNHFKVNELTQDIAQAASDKKARDILIMDLTNISPVTDHFVICSAGSTTQVKAIADHIEEKLAAKGIKPLHKEGYRESHWILLDYGSCVAHIFVEEDRQFYQLERLWNDAKAIVFETTAQDVV</sequence>
<name>A0A348AF84_9FIRM</name>
<dbReference type="PANTHER" id="PTHR21043:SF0">
    <property type="entry name" value="MITOCHONDRIAL ASSEMBLY OF RIBOSOMAL LARGE SUBUNIT PROTEIN 1"/>
    <property type="match status" value="1"/>
</dbReference>
<dbReference type="InterPro" id="IPR004394">
    <property type="entry name" value="Iojap/RsfS/C7orf30"/>
</dbReference>
<dbReference type="InterPro" id="IPR043519">
    <property type="entry name" value="NT_sf"/>
</dbReference>
<comment type="subunit">
    <text evidence="2">Interacts with ribosomal protein uL14 (rplN).</text>
</comment>
<reference evidence="3 4" key="1">
    <citation type="journal article" date="2018" name="Int. J. Syst. Evol. Microbiol.">
        <title>Methylomusa anaerophila gen. nov., sp. nov., an anaerobic methanol-utilizing bacterium isolated from a microbial fuel cell.</title>
        <authorList>
            <person name="Amano N."/>
            <person name="Yamamuro A."/>
            <person name="Miyahara M."/>
            <person name="Kouzuma A."/>
            <person name="Abe T."/>
            <person name="Watanabe K."/>
        </authorList>
    </citation>
    <scope>NUCLEOTIDE SEQUENCE [LARGE SCALE GENOMIC DNA]</scope>
    <source>
        <strain evidence="3 4">MMFC1</strain>
    </source>
</reference>
<dbReference type="SUPFAM" id="SSF81301">
    <property type="entry name" value="Nucleotidyltransferase"/>
    <property type="match status" value="1"/>
</dbReference>
<protein>
    <recommendedName>
        <fullName evidence="2">Ribosomal silencing factor RsfS</fullName>
    </recommendedName>
</protein>
<dbReference type="GO" id="GO:0005737">
    <property type="term" value="C:cytoplasm"/>
    <property type="evidence" value="ECO:0007669"/>
    <property type="project" value="UniProtKB-SubCell"/>
</dbReference>
<proteinExistence type="inferred from homology"/>
<dbReference type="Proteomes" id="UP000276437">
    <property type="component" value="Chromosome"/>
</dbReference>
<evidence type="ECO:0000313" key="4">
    <source>
        <dbReference type="Proteomes" id="UP000276437"/>
    </source>
</evidence>
<dbReference type="Gene3D" id="3.30.460.10">
    <property type="entry name" value="Beta Polymerase, domain 2"/>
    <property type="match status" value="1"/>
</dbReference>
<evidence type="ECO:0000256" key="2">
    <source>
        <dbReference type="HAMAP-Rule" id="MF_01477"/>
    </source>
</evidence>
<evidence type="ECO:0000256" key="1">
    <source>
        <dbReference type="ARBA" id="ARBA00010574"/>
    </source>
</evidence>
<comment type="function">
    <text evidence="2">Functions as a ribosomal silencing factor. Interacts with ribosomal protein uL14 (rplN), blocking formation of intersubunit bridge B8. Prevents association of the 30S and 50S ribosomal subunits and the formation of functional ribosomes, thus repressing translation.</text>
</comment>
<keyword evidence="4" id="KW-1185">Reference proteome</keyword>
<dbReference type="HAMAP" id="MF_01477">
    <property type="entry name" value="Iojap_RsfS"/>
    <property type="match status" value="1"/>
</dbReference>
<gene>
    <name evidence="2 3" type="primary">rsfS</name>
    <name evidence="3" type="ORF">MAMMFC1_00366</name>
</gene>
<dbReference type="Pfam" id="PF02410">
    <property type="entry name" value="RsfS"/>
    <property type="match status" value="1"/>
</dbReference>
<dbReference type="EMBL" id="AP018449">
    <property type="protein sequence ID" value="BBB89732.1"/>
    <property type="molecule type" value="Genomic_DNA"/>
</dbReference>
<comment type="similarity">
    <text evidence="1 2">Belongs to the Iojap/RsfS family.</text>
</comment>
<dbReference type="GO" id="GO:0043023">
    <property type="term" value="F:ribosomal large subunit binding"/>
    <property type="evidence" value="ECO:0007669"/>
    <property type="project" value="TreeGrafter"/>
</dbReference>
<dbReference type="AlphaFoldDB" id="A0A348AF84"/>
<dbReference type="GO" id="GO:0090071">
    <property type="term" value="P:negative regulation of ribosome biogenesis"/>
    <property type="evidence" value="ECO:0007669"/>
    <property type="project" value="UniProtKB-UniRule"/>
</dbReference>
<keyword evidence="2" id="KW-0810">Translation regulation</keyword>
<dbReference type="PANTHER" id="PTHR21043">
    <property type="entry name" value="IOJAP SUPERFAMILY ORTHOLOG"/>
    <property type="match status" value="1"/>
</dbReference>
<keyword evidence="2" id="KW-0678">Repressor</keyword>
<dbReference type="KEGG" id="mana:MAMMFC1_00366"/>
<dbReference type="RefSeq" id="WP_126305962.1">
    <property type="nucleotide sequence ID" value="NZ_AP018449.1"/>
</dbReference>
<dbReference type="NCBIfam" id="TIGR00090">
    <property type="entry name" value="rsfS_iojap_ybeB"/>
    <property type="match status" value="1"/>
</dbReference>
<comment type="subcellular location">
    <subcellularLocation>
        <location evidence="2">Cytoplasm</location>
    </subcellularLocation>
</comment>
<keyword evidence="2" id="KW-0963">Cytoplasm</keyword>